<reference evidence="2" key="1">
    <citation type="journal article" date="2021" name="Proc. Natl. Acad. Sci. U.S.A.">
        <title>A Catalog of Tens of Thousands of Viruses from Human Metagenomes Reveals Hidden Associations with Chronic Diseases.</title>
        <authorList>
            <person name="Tisza M.J."/>
            <person name="Buck C.B."/>
        </authorList>
    </citation>
    <scope>NUCLEOTIDE SEQUENCE</scope>
    <source>
        <strain evidence="2">CtDAq1</strain>
    </source>
</reference>
<evidence type="ECO:0000256" key="1">
    <source>
        <dbReference type="SAM" id="Phobius"/>
    </source>
</evidence>
<protein>
    <submittedName>
        <fullName evidence="2">Uncharacterized protein</fullName>
    </submittedName>
</protein>
<organism evidence="2">
    <name type="scientific">CrAss-like virus sp. ctDAq1</name>
    <dbReference type="NCBI Taxonomy" id="2826822"/>
    <lineage>
        <taxon>Viruses</taxon>
        <taxon>Duplodnaviria</taxon>
        <taxon>Heunggongvirae</taxon>
        <taxon>Uroviricota</taxon>
        <taxon>Caudoviricetes</taxon>
        <taxon>Crassvirales</taxon>
    </lineage>
</organism>
<feature type="transmembrane region" description="Helical" evidence="1">
    <location>
        <begin position="43"/>
        <end position="62"/>
    </location>
</feature>
<name>A0A8S5QUZ4_9CAUD</name>
<dbReference type="EMBL" id="BK015733">
    <property type="protein sequence ID" value="DAE22468.1"/>
    <property type="molecule type" value="Genomic_DNA"/>
</dbReference>
<accession>A0A8S5QUZ4</accession>
<feature type="transmembrane region" description="Helical" evidence="1">
    <location>
        <begin position="12"/>
        <end position="31"/>
    </location>
</feature>
<keyword evidence="1" id="KW-0812">Transmembrane</keyword>
<evidence type="ECO:0000313" key="2">
    <source>
        <dbReference type="EMBL" id="DAE22468.1"/>
    </source>
</evidence>
<sequence>MDKVMLYKLELICVKITPILVSALYLLNIIMDYCDLRSDILDYIAGTSLLTTIPMYVSSYAFRFCKYHRMFIHYIVVNTIITMIDDLVYIPVSDAAMFSLFLIVAGIFMYLVLYYHMKYGDRKVSFPSCYTSKKCGR</sequence>
<feature type="transmembrane region" description="Helical" evidence="1">
    <location>
        <begin position="71"/>
        <end position="90"/>
    </location>
</feature>
<keyword evidence="1" id="KW-1133">Transmembrane helix</keyword>
<keyword evidence="1" id="KW-0472">Membrane</keyword>
<feature type="transmembrane region" description="Helical" evidence="1">
    <location>
        <begin position="96"/>
        <end position="115"/>
    </location>
</feature>
<proteinExistence type="predicted"/>